<dbReference type="RefSeq" id="WP_343963168.1">
    <property type="nucleotide sequence ID" value="NZ_BAAAGK010000015.1"/>
</dbReference>
<evidence type="ECO:0000259" key="1">
    <source>
        <dbReference type="PROSITE" id="PS50943"/>
    </source>
</evidence>
<dbReference type="EMBL" id="JBHTEE010000001">
    <property type="protein sequence ID" value="MFC7599176.1"/>
    <property type="molecule type" value="Genomic_DNA"/>
</dbReference>
<dbReference type="PROSITE" id="PS50943">
    <property type="entry name" value="HTH_CROC1"/>
    <property type="match status" value="1"/>
</dbReference>
<sequence>MPDTSPADSPDTRRTLAAKLNHLFHTVHPRDGGEYSFEEVAEALRAAGGPTISATYIWQLRKGIRDNPTKRHLEALAGFFGVPPAYFFDDTAAERIDAELALLTAIRDTHVRQLALRAAGLSPRSLNAITEMIERVRELEGLPDTTEKS</sequence>
<reference evidence="3" key="1">
    <citation type="journal article" date="2019" name="Int. J. Syst. Evol. Microbiol.">
        <title>The Global Catalogue of Microorganisms (GCM) 10K type strain sequencing project: providing services to taxonomists for standard genome sequencing and annotation.</title>
        <authorList>
            <consortium name="The Broad Institute Genomics Platform"/>
            <consortium name="The Broad Institute Genome Sequencing Center for Infectious Disease"/>
            <person name="Wu L."/>
            <person name="Ma J."/>
        </authorList>
    </citation>
    <scope>NUCLEOTIDE SEQUENCE [LARGE SCALE GENOMIC DNA]</scope>
    <source>
        <strain evidence="3">JCM 10083</strain>
    </source>
</reference>
<name>A0ABW2SUN7_9ACTN</name>
<evidence type="ECO:0000313" key="2">
    <source>
        <dbReference type="EMBL" id="MFC7599176.1"/>
    </source>
</evidence>
<protein>
    <submittedName>
        <fullName evidence="2">Helix-turn-helix domain-containing protein</fullName>
    </submittedName>
</protein>
<evidence type="ECO:0000313" key="3">
    <source>
        <dbReference type="Proteomes" id="UP001596514"/>
    </source>
</evidence>
<feature type="domain" description="HTH cro/C1-type" evidence="1">
    <location>
        <begin position="52"/>
        <end position="87"/>
    </location>
</feature>
<dbReference type="SUPFAM" id="SSF47413">
    <property type="entry name" value="lambda repressor-like DNA-binding domains"/>
    <property type="match status" value="1"/>
</dbReference>
<dbReference type="Proteomes" id="UP001596514">
    <property type="component" value="Unassembled WGS sequence"/>
</dbReference>
<dbReference type="InterPro" id="IPR010982">
    <property type="entry name" value="Lambda_DNA-bd_dom_sf"/>
</dbReference>
<proteinExistence type="predicted"/>
<dbReference type="CDD" id="cd00093">
    <property type="entry name" value="HTH_XRE"/>
    <property type="match status" value="1"/>
</dbReference>
<gene>
    <name evidence="2" type="ORF">ACFQVD_03510</name>
</gene>
<comment type="caution">
    <text evidence="2">The sequence shown here is derived from an EMBL/GenBank/DDBJ whole genome shotgun (WGS) entry which is preliminary data.</text>
</comment>
<organism evidence="2 3">
    <name type="scientific">Streptosporangium amethystogenes subsp. fukuiense</name>
    <dbReference type="NCBI Taxonomy" id="698418"/>
    <lineage>
        <taxon>Bacteria</taxon>
        <taxon>Bacillati</taxon>
        <taxon>Actinomycetota</taxon>
        <taxon>Actinomycetes</taxon>
        <taxon>Streptosporangiales</taxon>
        <taxon>Streptosporangiaceae</taxon>
        <taxon>Streptosporangium</taxon>
    </lineage>
</organism>
<accession>A0ABW2SUN7</accession>
<dbReference type="InterPro" id="IPR001387">
    <property type="entry name" value="Cro/C1-type_HTH"/>
</dbReference>
<dbReference type="Gene3D" id="1.10.260.40">
    <property type="entry name" value="lambda repressor-like DNA-binding domains"/>
    <property type="match status" value="1"/>
</dbReference>
<keyword evidence="3" id="KW-1185">Reference proteome</keyword>